<dbReference type="Pfam" id="PF17876">
    <property type="entry name" value="CSD2"/>
    <property type="match status" value="1"/>
</dbReference>
<protein>
    <recommendedName>
        <fullName evidence="7">Ribonuclease R</fullName>
        <shortName evidence="7">RNase R</shortName>
        <ecNumber evidence="7">3.1.13.1</ecNumber>
    </recommendedName>
</protein>
<proteinExistence type="inferred from homology"/>
<evidence type="ECO:0000256" key="8">
    <source>
        <dbReference type="SAM" id="MobiDB-lite"/>
    </source>
</evidence>
<evidence type="ECO:0000256" key="6">
    <source>
        <dbReference type="ARBA" id="ARBA00022884"/>
    </source>
</evidence>
<dbReference type="CDD" id="cd04471">
    <property type="entry name" value="S1_RNase_R"/>
    <property type="match status" value="1"/>
</dbReference>
<organism evidence="10 11">
    <name type="scientific">Primorskyibacter flagellatus</name>
    <dbReference type="NCBI Taxonomy" id="1387277"/>
    <lineage>
        <taxon>Bacteria</taxon>
        <taxon>Pseudomonadati</taxon>
        <taxon>Pseudomonadota</taxon>
        <taxon>Alphaproteobacteria</taxon>
        <taxon>Rhodobacterales</taxon>
        <taxon>Roseobacteraceae</taxon>
        <taxon>Primorskyibacter</taxon>
    </lineage>
</organism>
<dbReference type="SMART" id="SM00955">
    <property type="entry name" value="RNB"/>
    <property type="match status" value="1"/>
</dbReference>
<comment type="catalytic activity">
    <reaction evidence="1 7">
        <text>Exonucleolytic cleavage in the 3'- to 5'-direction to yield nucleoside 5'-phosphates.</text>
        <dbReference type="EC" id="3.1.13.1"/>
    </reaction>
</comment>
<dbReference type="SUPFAM" id="SSF50249">
    <property type="entry name" value="Nucleic acid-binding proteins"/>
    <property type="match status" value="2"/>
</dbReference>
<dbReference type="Pfam" id="PF00575">
    <property type="entry name" value="S1"/>
    <property type="match status" value="1"/>
</dbReference>
<keyword evidence="11" id="KW-1185">Reference proteome</keyword>
<evidence type="ECO:0000256" key="7">
    <source>
        <dbReference type="HAMAP-Rule" id="MF_01895"/>
    </source>
</evidence>
<feature type="compositionally biased region" description="Basic residues" evidence="8">
    <location>
        <begin position="741"/>
        <end position="764"/>
    </location>
</feature>
<dbReference type="GO" id="GO:0006402">
    <property type="term" value="P:mRNA catabolic process"/>
    <property type="evidence" value="ECO:0007669"/>
    <property type="project" value="TreeGrafter"/>
</dbReference>
<feature type="region of interest" description="Disordered" evidence="8">
    <location>
        <begin position="727"/>
        <end position="764"/>
    </location>
</feature>
<dbReference type="InterPro" id="IPR001900">
    <property type="entry name" value="RNase_II/R"/>
</dbReference>
<evidence type="ECO:0000256" key="4">
    <source>
        <dbReference type="ARBA" id="ARBA00022801"/>
    </source>
</evidence>
<evidence type="ECO:0000259" key="9">
    <source>
        <dbReference type="PROSITE" id="PS50126"/>
    </source>
</evidence>
<keyword evidence="5 7" id="KW-0269">Exonuclease</keyword>
<dbReference type="InterPro" id="IPR022966">
    <property type="entry name" value="RNase_II/R_CS"/>
</dbReference>
<evidence type="ECO:0000256" key="5">
    <source>
        <dbReference type="ARBA" id="ARBA00022839"/>
    </source>
</evidence>
<accession>A0A1W1ZZH5</accession>
<name>A0A1W1ZZH5_9RHOB</name>
<evidence type="ECO:0000313" key="11">
    <source>
        <dbReference type="Proteomes" id="UP000192330"/>
    </source>
</evidence>
<dbReference type="PANTHER" id="PTHR23355:SF9">
    <property type="entry name" value="DIS3-LIKE EXONUCLEASE 2"/>
    <property type="match status" value="1"/>
</dbReference>
<dbReference type="PROSITE" id="PS01175">
    <property type="entry name" value="RIBONUCLEASE_II"/>
    <property type="match status" value="1"/>
</dbReference>
<dbReference type="NCBIfam" id="TIGR00358">
    <property type="entry name" value="3_prime_RNase"/>
    <property type="match status" value="1"/>
</dbReference>
<keyword evidence="4 7" id="KW-0378">Hydrolase</keyword>
<reference evidence="10 11" key="1">
    <citation type="submission" date="2017-04" db="EMBL/GenBank/DDBJ databases">
        <authorList>
            <person name="Afonso C.L."/>
            <person name="Miller P.J."/>
            <person name="Scott M.A."/>
            <person name="Spackman E."/>
            <person name="Goraichik I."/>
            <person name="Dimitrov K.M."/>
            <person name="Suarez D.L."/>
            <person name="Swayne D.E."/>
        </authorList>
    </citation>
    <scope>NUCLEOTIDE SEQUENCE [LARGE SCALE GENOMIC DNA]</scope>
    <source>
        <strain evidence="10 11">CGMCC 1.12644</strain>
    </source>
</reference>
<evidence type="ECO:0000313" key="10">
    <source>
        <dbReference type="EMBL" id="SMC53783.1"/>
    </source>
</evidence>
<dbReference type="GO" id="GO:0005829">
    <property type="term" value="C:cytosol"/>
    <property type="evidence" value="ECO:0007669"/>
    <property type="project" value="TreeGrafter"/>
</dbReference>
<keyword evidence="3 7" id="KW-0540">Nuclease</keyword>
<dbReference type="STRING" id="1387277.SAMN06295998_102278"/>
<feature type="domain" description="S1 motif" evidence="9">
    <location>
        <begin position="640"/>
        <end position="721"/>
    </location>
</feature>
<dbReference type="EMBL" id="FWYD01000002">
    <property type="protein sequence ID" value="SMC53783.1"/>
    <property type="molecule type" value="Genomic_DNA"/>
</dbReference>
<evidence type="ECO:0000256" key="2">
    <source>
        <dbReference type="ARBA" id="ARBA00022490"/>
    </source>
</evidence>
<comment type="function">
    <text evidence="7">3'-5' exoribonuclease that releases 5'-nucleoside monophosphates and is involved in maturation of structured RNAs.</text>
</comment>
<dbReference type="SMART" id="SM00316">
    <property type="entry name" value="S1"/>
    <property type="match status" value="1"/>
</dbReference>
<dbReference type="GO" id="GO:0003723">
    <property type="term" value="F:RNA binding"/>
    <property type="evidence" value="ECO:0007669"/>
    <property type="project" value="UniProtKB-UniRule"/>
</dbReference>
<dbReference type="InterPro" id="IPR050180">
    <property type="entry name" value="RNR_Ribonuclease"/>
</dbReference>
<comment type="subcellular location">
    <subcellularLocation>
        <location evidence="7">Cytoplasm</location>
    </subcellularLocation>
</comment>
<dbReference type="InterPro" id="IPR040476">
    <property type="entry name" value="CSD2"/>
</dbReference>
<dbReference type="InterPro" id="IPR011805">
    <property type="entry name" value="RNase_R"/>
</dbReference>
<sequence length="764" mass="84005">MTRVMRRDTPLNMKTLPTKAEILDWIAANPTLSAKRDIAKAFGIKGAARIDLKRLLKELEAEGHLEKRKKTYRDPDRLPPVSVLQVKAPTADGDLFARPLEWHGEGVEPIVLIVTRASDPALGEGDRILGKLQVVHEEDHNYEARVIRRIGTNPQRVVGIFRKGAEGGRIVSIDKGSDKEWSVPDDAAHGAKDGELVEAEQAGPKGRMGLPRARIVERLGDPSAPKAVSLIAIHQHGIPDSFPDEVIAEADAMKPAGLKGREDLRDLPLITIDPVDARDRDDACFAQPDDDPKNDGGHIVWVAIADVAHYVRPGSALDHEARKRGNSSYFPDRVVPMLPDRLSGDLCSLHEGVPRACMAVRMRIDAHGQKLDHRFVRGMMRSPAALSYREVQDGMDGTPSDKVAPLMDDVIRPLFEAYYALRDARNARQPLDLDLPERKIVLDEKGNVTSVNFSERFDAHRLIEEFMVLANVAAAETLIAKRTPLLFRVHEEPPPEKLDALRETAQAAGLTLAKGQVLKTAHLNKLLHDAAGTDEAELINISTLRSMTQAYYNAENFGHFGLALKSYAHFTSPIRRYADLIVHRALITAHGWGDDGLSPQEIEGLETTAQHISDTERRSMMAERDTTDRYLASYLSERVGAEMGGRISGIARFGAFVKLDETGADGLIPMRNIGSEYFHFDAETATLMGADSGMEIGLGQRVTVRLTEAVPVTGGIALELLALDGQTMPTGRGRSGTRGAPPRRKSAKAKKKAASVKRKSTRRR</sequence>
<dbReference type="InterPro" id="IPR004476">
    <property type="entry name" value="RNase_II/RNase_R"/>
</dbReference>
<dbReference type="AlphaFoldDB" id="A0A1W1ZZH5"/>
<comment type="similarity">
    <text evidence="7">Belongs to the RNR ribonuclease family. RNase R subfamily.</text>
</comment>
<dbReference type="HAMAP" id="MF_01895">
    <property type="entry name" value="RNase_R"/>
    <property type="match status" value="1"/>
</dbReference>
<dbReference type="NCBIfam" id="TIGR02063">
    <property type="entry name" value="RNase_R"/>
    <property type="match status" value="1"/>
</dbReference>
<dbReference type="Gene3D" id="2.40.50.140">
    <property type="entry name" value="Nucleic acid-binding proteins"/>
    <property type="match status" value="1"/>
</dbReference>
<dbReference type="GO" id="GO:0008859">
    <property type="term" value="F:exoribonuclease II activity"/>
    <property type="evidence" value="ECO:0007669"/>
    <property type="project" value="UniProtKB-UniRule"/>
</dbReference>
<dbReference type="Pfam" id="PF00773">
    <property type="entry name" value="RNB"/>
    <property type="match status" value="1"/>
</dbReference>
<dbReference type="Proteomes" id="UP000192330">
    <property type="component" value="Unassembled WGS sequence"/>
</dbReference>
<dbReference type="EC" id="3.1.13.1" evidence="7"/>
<dbReference type="InterPro" id="IPR003029">
    <property type="entry name" value="S1_domain"/>
</dbReference>
<gene>
    <name evidence="7" type="primary">rnr</name>
    <name evidence="10" type="ORF">SAMN06295998_102278</name>
</gene>
<evidence type="ECO:0000256" key="3">
    <source>
        <dbReference type="ARBA" id="ARBA00022722"/>
    </source>
</evidence>
<keyword evidence="2 7" id="KW-0963">Cytoplasm</keyword>
<keyword evidence="6 7" id="KW-0694">RNA-binding</keyword>
<evidence type="ECO:0000256" key="1">
    <source>
        <dbReference type="ARBA" id="ARBA00001849"/>
    </source>
</evidence>
<dbReference type="InterPro" id="IPR012340">
    <property type="entry name" value="NA-bd_OB-fold"/>
</dbReference>
<dbReference type="PANTHER" id="PTHR23355">
    <property type="entry name" value="RIBONUCLEASE"/>
    <property type="match status" value="1"/>
</dbReference>
<dbReference type="PROSITE" id="PS50126">
    <property type="entry name" value="S1"/>
    <property type="match status" value="1"/>
</dbReference>